<dbReference type="InterPro" id="IPR011989">
    <property type="entry name" value="ARM-like"/>
</dbReference>
<reference evidence="2 3" key="1">
    <citation type="submission" date="2024-02" db="EMBL/GenBank/DDBJ databases">
        <title>Lysinimicrobium sediminis NBRC 112286.</title>
        <authorList>
            <person name="Ichikawa N."/>
            <person name="Katano-Makiyama Y."/>
            <person name="Hidaka K."/>
        </authorList>
    </citation>
    <scope>NUCLEOTIDE SEQUENCE [LARGE SCALE GENOMIC DNA]</scope>
    <source>
        <strain evidence="2 3">NBRC 112286</strain>
    </source>
</reference>
<keyword evidence="3" id="KW-1185">Reference proteome</keyword>
<evidence type="ECO:0000256" key="1">
    <source>
        <dbReference type="SAM" id="MobiDB-lite"/>
    </source>
</evidence>
<protein>
    <recommendedName>
        <fullName evidence="4">DUF3071 domain-containing protein</fullName>
    </recommendedName>
</protein>
<evidence type="ECO:0008006" key="4">
    <source>
        <dbReference type="Google" id="ProtNLM"/>
    </source>
</evidence>
<dbReference type="SUPFAM" id="SSF48371">
    <property type="entry name" value="ARM repeat"/>
    <property type="match status" value="1"/>
</dbReference>
<name>A0ABP9WET3_9MICO</name>
<organism evidence="2 3">
    <name type="scientific">Demequina sediminis</name>
    <dbReference type="NCBI Taxonomy" id="1930058"/>
    <lineage>
        <taxon>Bacteria</taxon>
        <taxon>Bacillati</taxon>
        <taxon>Actinomycetota</taxon>
        <taxon>Actinomycetes</taxon>
        <taxon>Micrococcales</taxon>
        <taxon>Demequinaceae</taxon>
        <taxon>Demequina</taxon>
    </lineage>
</organism>
<gene>
    <name evidence="2" type="ORF">Lsed01_00486</name>
</gene>
<proteinExistence type="predicted"/>
<accession>A0ABP9WET3</accession>
<evidence type="ECO:0000313" key="2">
    <source>
        <dbReference type="EMBL" id="GAA5518069.1"/>
    </source>
</evidence>
<dbReference type="InterPro" id="IPR016024">
    <property type="entry name" value="ARM-type_fold"/>
</dbReference>
<dbReference type="Gene3D" id="1.25.10.10">
    <property type="entry name" value="Leucine-rich Repeat Variant"/>
    <property type="match status" value="1"/>
</dbReference>
<feature type="region of interest" description="Disordered" evidence="1">
    <location>
        <begin position="145"/>
        <end position="177"/>
    </location>
</feature>
<dbReference type="EMBL" id="BAABRR010000002">
    <property type="protein sequence ID" value="GAA5518069.1"/>
    <property type="molecule type" value="Genomic_DNA"/>
</dbReference>
<dbReference type="Proteomes" id="UP001426770">
    <property type="component" value="Unassembled WGS sequence"/>
</dbReference>
<sequence length="193" mass="20441">MGWGMFSDTSAQQTALQSAQRAIAAGVTDGELAALSRAPEVKVRAAVAEHAGTPLTTLLKLAQDTAVDVRIGVARNRRKGIPIELLEDLAKDKSVDVVYALIDNPSVPESLIAKLGRHLHREYAKAARARLSESKNGTWAPAVEAAAEPAPTPTPAVPSFPAIQEPTVARTPVTPMADRSRADALDILLGDKR</sequence>
<comment type="caution">
    <text evidence="2">The sequence shown here is derived from an EMBL/GenBank/DDBJ whole genome shotgun (WGS) entry which is preliminary data.</text>
</comment>
<evidence type="ECO:0000313" key="3">
    <source>
        <dbReference type="Proteomes" id="UP001426770"/>
    </source>
</evidence>